<reference evidence="1" key="2">
    <citation type="submission" date="2017-06" db="EMBL/GenBank/DDBJ databases">
        <title>WGS assembly of Brachypodium distachyon.</title>
        <authorList>
            <consortium name="The International Brachypodium Initiative"/>
            <person name="Lucas S."/>
            <person name="Harmon-Smith M."/>
            <person name="Lail K."/>
            <person name="Tice H."/>
            <person name="Grimwood J."/>
            <person name="Bruce D."/>
            <person name="Barry K."/>
            <person name="Shu S."/>
            <person name="Lindquist E."/>
            <person name="Wang M."/>
            <person name="Pitluck S."/>
            <person name="Vogel J.P."/>
            <person name="Garvin D.F."/>
            <person name="Mockler T.C."/>
            <person name="Schmutz J."/>
            <person name="Rokhsar D."/>
            <person name="Bevan M.W."/>
        </authorList>
    </citation>
    <scope>NUCLEOTIDE SEQUENCE</scope>
    <source>
        <strain evidence="1">Bd21</strain>
    </source>
</reference>
<dbReference type="Proteomes" id="UP000008810">
    <property type="component" value="Chromosome 3"/>
</dbReference>
<gene>
    <name evidence="1" type="ORF">BRADI_3g18725v3</name>
</gene>
<keyword evidence="3" id="KW-1185">Reference proteome</keyword>
<organism evidence="1">
    <name type="scientific">Brachypodium distachyon</name>
    <name type="common">Purple false brome</name>
    <name type="synonym">Trachynia distachya</name>
    <dbReference type="NCBI Taxonomy" id="15368"/>
    <lineage>
        <taxon>Eukaryota</taxon>
        <taxon>Viridiplantae</taxon>
        <taxon>Streptophyta</taxon>
        <taxon>Embryophyta</taxon>
        <taxon>Tracheophyta</taxon>
        <taxon>Spermatophyta</taxon>
        <taxon>Magnoliopsida</taxon>
        <taxon>Liliopsida</taxon>
        <taxon>Poales</taxon>
        <taxon>Poaceae</taxon>
        <taxon>BOP clade</taxon>
        <taxon>Pooideae</taxon>
        <taxon>Stipodae</taxon>
        <taxon>Brachypodieae</taxon>
        <taxon>Brachypodium</taxon>
    </lineage>
</organism>
<proteinExistence type="predicted"/>
<dbReference type="Gramene" id="PNT66940">
    <property type="protein sequence ID" value="PNT66940"/>
    <property type="gene ID" value="BRADI_3g18725v3"/>
</dbReference>
<dbReference type="AlphaFoldDB" id="A0A2K2CY57"/>
<dbReference type="EnsemblPlants" id="PNT66940">
    <property type="protein sequence ID" value="PNT66940"/>
    <property type="gene ID" value="BRADI_3g18725v3"/>
</dbReference>
<name>A0A2K2CY57_BRADI</name>
<accession>A0A2K2CY57</accession>
<dbReference type="InParanoid" id="A0A2K2CY57"/>
<sequence length="117" mass="12840">MGKMDGRRGRVVDGAVELWPVQCKCEAFFIGVSANHDRSVRSPVVNLKPPALRSAALRVTACAAKTSAQERSTRRRSCSGVPCRWKRTLPSPGRSPGIRHESSELGLGGKIRDFVYF</sequence>
<protein>
    <submittedName>
        <fullName evidence="1 2">Uncharacterized protein</fullName>
    </submittedName>
</protein>
<evidence type="ECO:0000313" key="3">
    <source>
        <dbReference type="Proteomes" id="UP000008810"/>
    </source>
</evidence>
<dbReference type="EMBL" id="CM000882">
    <property type="protein sequence ID" value="PNT66940.1"/>
    <property type="molecule type" value="Genomic_DNA"/>
</dbReference>
<reference evidence="2" key="3">
    <citation type="submission" date="2018-08" db="UniProtKB">
        <authorList>
            <consortium name="EnsemblPlants"/>
        </authorList>
    </citation>
    <scope>IDENTIFICATION</scope>
    <source>
        <strain evidence="2">cv. Bd21</strain>
    </source>
</reference>
<reference evidence="1 2" key="1">
    <citation type="journal article" date="2010" name="Nature">
        <title>Genome sequencing and analysis of the model grass Brachypodium distachyon.</title>
        <authorList>
            <consortium name="International Brachypodium Initiative"/>
        </authorList>
    </citation>
    <scope>NUCLEOTIDE SEQUENCE [LARGE SCALE GENOMIC DNA]</scope>
    <source>
        <strain evidence="1 2">Bd21</strain>
    </source>
</reference>
<evidence type="ECO:0000313" key="1">
    <source>
        <dbReference type="EMBL" id="PNT66940.1"/>
    </source>
</evidence>
<evidence type="ECO:0000313" key="2">
    <source>
        <dbReference type="EnsemblPlants" id="PNT66940"/>
    </source>
</evidence>